<dbReference type="EMBL" id="GBXM01077882">
    <property type="protein sequence ID" value="JAH30695.1"/>
    <property type="molecule type" value="Transcribed_RNA"/>
</dbReference>
<name>A0A0E9RQL0_ANGAN</name>
<accession>A0A0E9RQL0</accession>
<sequence length="25" mass="2860">MNTFFCTVPRLFTEASLLSQEAQLL</sequence>
<organism evidence="1">
    <name type="scientific">Anguilla anguilla</name>
    <name type="common">European freshwater eel</name>
    <name type="synonym">Muraena anguilla</name>
    <dbReference type="NCBI Taxonomy" id="7936"/>
    <lineage>
        <taxon>Eukaryota</taxon>
        <taxon>Metazoa</taxon>
        <taxon>Chordata</taxon>
        <taxon>Craniata</taxon>
        <taxon>Vertebrata</taxon>
        <taxon>Euteleostomi</taxon>
        <taxon>Actinopterygii</taxon>
        <taxon>Neopterygii</taxon>
        <taxon>Teleostei</taxon>
        <taxon>Anguilliformes</taxon>
        <taxon>Anguillidae</taxon>
        <taxon>Anguilla</taxon>
    </lineage>
</organism>
<reference evidence="1" key="1">
    <citation type="submission" date="2014-11" db="EMBL/GenBank/DDBJ databases">
        <authorList>
            <person name="Amaro Gonzalez C."/>
        </authorList>
    </citation>
    <scope>NUCLEOTIDE SEQUENCE</scope>
</reference>
<dbReference type="AlphaFoldDB" id="A0A0E9RQL0"/>
<proteinExistence type="predicted"/>
<protein>
    <submittedName>
        <fullName evidence="1">Uncharacterized protein</fullName>
    </submittedName>
</protein>
<evidence type="ECO:0000313" key="1">
    <source>
        <dbReference type="EMBL" id="JAH30695.1"/>
    </source>
</evidence>
<reference evidence="1" key="2">
    <citation type="journal article" date="2015" name="Fish Shellfish Immunol.">
        <title>Early steps in the European eel (Anguilla anguilla)-Vibrio vulnificus interaction in the gills: Role of the RtxA13 toxin.</title>
        <authorList>
            <person name="Callol A."/>
            <person name="Pajuelo D."/>
            <person name="Ebbesson L."/>
            <person name="Teles M."/>
            <person name="MacKenzie S."/>
            <person name="Amaro C."/>
        </authorList>
    </citation>
    <scope>NUCLEOTIDE SEQUENCE</scope>
</reference>